<evidence type="ECO:0000313" key="3">
    <source>
        <dbReference type="Proteomes" id="UP000272481"/>
    </source>
</evidence>
<feature type="transmembrane region" description="Helical" evidence="1">
    <location>
        <begin position="47"/>
        <end position="67"/>
    </location>
</feature>
<evidence type="ECO:0000256" key="1">
    <source>
        <dbReference type="SAM" id="Phobius"/>
    </source>
</evidence>
<keyword evidence="1" id="KW-0472">Membrane</keyword>
<evidence type="ECO:0000313" key="2">
    <source>
        <dbReference type="EMBL" id="RSK36610.1"/>
    </source>
</evidence>
<keyword evidence="1" id="KW-0812">Transmembrane</keyword>
<keyword evidence="3" id="KW-1185">Reference proteome</keyword>
<comment type="caution">
    <text evidence="2">The sequence shown here is derived from an EMBL/GenBank/DDBJ whole genome shotgun (WGS) entry which is preliminary data.</text>
</comment>
<accession>A0ABX9ZFT8</accession>
<dbReference type="Proteomes" id="UP000272481">
    <property type="component" value="Unassembled WGS sequence"/>
</dbReference>
<dbReference type="EMBL" id="RWGW01000003">
    <property type="protein sequence ID" value="RSK36610.1"/>
    <property type="molecule type" value="Genomic_DNA"/>
</dbReference>
<feature type="transmembrane region" description="Helical" evidence="1">
    <location>
        <begin position="73"/>
        <end position="93"/>
    </location>
</feature>
<reference evidence="2 3" key="1">
    <citation type="submission" date="2018-12" db="EMBL/GenBank/DDBJ databases">
        <title>Comparitive functional genomics of dry heat resistant strains isolated from the viking spacecraft.</title>
        <authorList>
            <person name="Seuylemezian A."/>
            <person name="Vaishampayan P."/>
        </authorList>
    </citation>
    <scope>NUCLEOTIDE SEQUENCE [LARGE SCALE GENOMIC DNA]</scope>
    <source>
        <strain evidence="2 3">M6-11</strain>
    </source>
</reference>
<protein>
    <submittedName>
        <fullName evidence="2">Uncharacterized protein</fullName>
    </submittedName>
</protein>
<organism evidence="2 3">
    <name type="scientific">Bhargavaea beijingensis</name>
    <dbReference type="NCBI Taxonomy" id="426756"/>
    <lineage>
        <taxon>Bacteria</taxon>
        <taxon>Bacillati</taxon>
        <taxon>Bacillota</taxon>
        <taxon>Bacilli</taxon>
        <taxon>Bacillales</taxon>
        <taxon>Caryophanaceae</taxon>
        <taxon>Bhargavaea</taxon>
    </lineage>
</organism>
<proteinExistence type="predicted"/>
<keyword evidence="1" id="KW-1133">Transmembrane helix</keyword>
<feature type="transmembrane region" description="Helical" evidence="1">
    <location>
        <begin position="6"/>
        <end position="26"/>
    </location>
</feature>
<name>A0ABX9ZFT8_9BACL</name>
<dbReference type="RefSeq" id="WP_125903391.1">
    <property type="nucleotide sequence ID" value="NZ_RWGW01000003.1"/>
</dbReference>
<sequence length="105" mass="11529">MDLAMDIARVVSPLIIVAGFAVLVILRMKHKYEKGTQSKKNTKGPQNLLDNLIPFGMMIGFSVAVILSIFSTISLLTAMTWGPGIGFLFGYFAHEIYSKKHGSHS</sequence>
<gene>
    <name evidence="2" type="ORF">EJA12_02360</name>
</gene>